<gene>
    <name evidence="1" type="ORF">HMPREF1068_01813</name>
</gene>
<comment type="caution">
    <text evidence="1">The sequence shown here is derived from an EMBL/GenBank/DDBJ whole genome shotgun (WGS) entry which is preliminary data.</text>
</comment>
<evidence type="ECO:0000313" key="2">
    <source>
        <dbReference type="Proteomes" id="UP000003089"/>
    </source>
</evidence>
<name>I9S931_9BACE</name>
<organism evidence="1 2">
    <name type="scientific">Bacteroides nordii CL02T12C05</name>
    <dbReference type="NCBI Taxonomy" id="997884"/>
    <lineage>
        <taxon>Bacteria</taxon>
        <taxon>Pseudomonadati</taxon>
        <taxon>Bacteroidota</taxon>
        <taxon>Bacteroidia</taxon>
        <taxon>Bacteroidales</taxon>
        <taxon>Bacteroidaceae</taxon>
        <taxon>Bacteroides</taxon>
    </lineage>
</organism>
<sequence length="52" mass="5905">MDILGDTNNRYPPVWQIKSDKIGPDALSCFKKEITGLMALLRPLKTIPDFDK</sequence>
<evidence type="ECO:0000313" key="1">
    <source>
        <dbReference type="EMBL" id="EIY52266.1"/>
    </source>
</evidence>
<protein>
    <submittedName>
        <fullName evidence="1">Uncharacterized protein</fullName>
    </submittedName>
</protein>
<dbReference type="EMBL" id="AGXS01000015">
    <property type="protein sequence ID" value="EIY52266.1"/>
    <property type="molecule type" value="Genomic_DNA"/>
</dbReference>
<accession>I9S931</accession>
<dbReference type="AlphaFoldDB" id="I9S931"/>
<dbReference type="HOGENOM" id="CLU_3076842_0_0_10"/>
<proteinExistence type="predicted"/>
<reference evidence="1 2" key="1">
    <citation type="submission" date="2012-02" db="EMBL/GenBank/DDBJ databases">
        <title>The Genome Sequence of Bacteroides nordii CL02T12C05.</title>
        <authorList>
            <consortium name="The Broad Institute Genome Sequencing Platform"/>
            <person name="Earl A."/>
            <person name="Ward D."/>
            <person name="Feldgarden M."/>
            <person name="Gevers D."/>
            <person name="Zitomersky N.L."/>
            <person name="Coyne M.J."/>
            <person name="Comstock L.E."/>
            <person name="Young S.K."/>
            <person name="Zeng Q."/>
            <person name="Gargeya S."/>
            <person name="Fitzgerald M."/>
            <person name="Haas B."/>
            <person name="Abouelleil A."/>
            <person name="Alvarado L."/>
            <person name="Arachchi H.M."/>
            <person name="Berlin A."/>
            <person name="Chapman S.B."/>
            <person name="Gearin G."/>
            <person name="Goldberg J."/>
            <person name="Griggs A."/>
            <person name="Gujja S."/>
            <person name="Hansen M."/>
            <person name="Heiman D."/>
            <person name="Howarth C."/>
            <person name="Larimer J."/>
            <person name="Lui A."/>
            <person name="MacDonald P.J.P."/>
            <person name="McCowen C."/>
            <person name="Montmayeur A."/>
            <person name="Murphy C."/>
            <person name="Neiman D."/>
            <person name="Pearson M."/>
            <person name="Priest M."/>
            <person name="Roberts A."/>
            <person name="Saif S."/>
            <person name="Shea T."/>
            <person name="Sisk P."/>
            <person name="Stolte C."/>
            <person name="Sykes S."/>
            <person name="Wortman J."/>
            <person name="Nusbaum C."/>
            <person name="Birren B."/>
        </authorList>
    </citation>
    <scope>NUCLEOTIDE SEQUENCE [LARGE SCALE GENOMIC DNA]</scope>
    <source>
        <strain evidence="1 2">CL02T12C05</strain>
    </source>
</reference>
<dbReference type="Proteomes" id="UP000003089">
    <property type="component" value="Unassembled WGS sequence"/>
</dbReference>
<keyword evidence="2" id="KW-1185">Reference proteome</keyword>